<protein>
    <submittedName>
        <fullName evidence="2">Uncharacterized protein</fullName>
    </submittedName>
</protein>
<dbReference type="EMBL" id="CYXN01000005">
    <property type="protein sequence ID" value="CUM88056.1"/>
    <property type="molecule type" value="Genomic_DNA"/>
</dbReference>
<proteinExistence type="predicted"/>
<gene>
    <name evidence="2" type="ORF">ERS852582_00943</name>
</gene>
<dbReference type="AlphaFoldDB" id="A0A173SDI2"/>
<feature type="coiled-coil region" evidence="1">
    <location>
        <begin position="64"/>
        <end position="91"/>
    </location>
</feature>
<keyword evidence="1" id="KW-0175">Coiled coil</keyword>
<evidence type="ECO:0000256" key="1">
    <source>
        <dbReference type="SAM" id="Coils"/>
    </source>
</evidence>
<name>A0A173SDI2_9FIRM</name>
<organism evidence="2 3">
    <name type="scientific">Faecalibacterium prausnitzii</name>
    <dbReference type="NCBI Taxonomy" id="853"/>
    <lineage>
        <taxon>Bacteria</taxon>
        <taxon>Bacillati</taxon>
        <taxon>Bacillota</taxon>
        <taxon>Clostridia</taxon>
        <taxon>Eubacteriales</taxon>
        <taxon>Oscillospiraceae</taxon>
        <taxon>Faecalibacterium</taxon>
    </lineage>
</organism>
<accession>A0A173SDI2</accession>
<sequence>MKLCKEAMGNATACGKNCCCLECDRRESCSEVCGELSEKCEFAFESDTSLVEMQKNAAVIISGIAALAVQKKQIEEQEKTMRDKLRETMESYGVKSFETPEVKFLYIPATTRTTIDAARLKKAMPDVVEKYSKITNVSASVKITVK</sequence>
<evidence type="ECO:0000313" key="3">
    <source>
        <dbReference type="Proteomes" id="UP000095649"/>
    </source>
</evidence>
<reference evidence="2 3" key="1">
    <citation type="submission" date="2015-09" db="EMBL/GenBank/DDBJ databases">
        <authorList>
            <consortium name="Pathogen Informatics"/>
        </authorList>
    </citation>
    <scope>NUCLEOTIDE SEQUENCE [LARGE SCALE GENOMIC DNA]</scope>
    <source>
        <strain evidence="2 3">2789STDY5834970</strain>
    </source>
</reference>
<dbReference type="Proteomes" id="UP000095649">
    <property type="component" value="Unassembled WGS sequence"/>
</dbReference>
<evidence type="ECO:0000313" key="2">
    <source>
        <dbReference type="EMBL" id="CUM88056.1"/>
    </source>
</evidence>